<feature type="region of interest" description="Disordered" evidence="1">
    <location>
        <begin position="1"/>
        <end position="62"/>
    </location>
</feature>
<reference evidence="2" key="2">
    <citation type="submission" date="2010-05" db="EMBL/GenBank/DDBJ databases">
        <title>The Genome Sequence of Magnaporthe poae strain ATCC 64411.</title>
        <authorList>
            <consortium name="The Broad Institute Genome Sequencing Platform"/>
            <consortium name="Broad Institute Genome Sequencing Center for Infectious Disease"/>
            <person name="Ma L.-J."/>
            <person name="Dead R."/>
            <person name="Young S."/>
            <person name="Zeng Q."/>
            <person name="Koehrsen M."/>
            <person name="Alvarado L."/>
            <person name="Berlin A."/>
            <person name="Chapman S.B."/>
            <person name="Chen Z."/>
            <person name="Freedman E."/>
            <person name="Gellesch M."/>
            <person name="Goldberg J."/>
            <person name="Griggs A."/>
            <person name="Gujja S."/>
            <person name="Heilman E.R."/>
            <person name="Heiman D."/>
            <person name="Hepburn T."/>
            <person name="Howarth C."/>
            <person name="Jen D."/>
            <person name="Larson L."/>
            <person name="Mehta T."/>
            <person name="Neiman D."/>
            <person name="Pearson M."/>
            <person name="Roberts A."/>
            <person name="Saif S."/>
            <person name="Shea T."/>
            <person name="Shenoy N."/>
            <person name="Sisk P."/>
            <person name="Stolte C."/>
            <person name="Sykes S."/>
            <person name="Walk T."/>
            <person name="White J."/>
            <person name="Yandava C."/>
            <person name="Haas B."/>
            <person name="Nusbaum C."/>
            <person name="Birren B."/>
        </authorList>
    </citation>
    <scope>NUCLEOTIDE SEQUENCE</scope>
    <source>
        <strain evidence="2">ATCC 64411</strain>
    </source>
</reference>
<dbReference type="EMBL" id="ADBL01000855">
    <property type="status" value="NOT_ANNOTATED_CDS"/>
    <property type="molecule type" value="Genomic_DNA"/>
</dbReference>
<reference evidence="4" key="1">
    <citation type="submission" date="2010-05" db="EMBL/GenBank/DDBJ databases">
        <title>The genome sequence of Magnaporthe poae strain ATCC 64411.</title>
        <authorList>
            <person name="Ma L.-J."/>
            <person name="Dead R."/>
            <person name="Young S."/>
            <person name="Zeng Q."/>
            <person name="Koehrsen M."/>
            <person name="Alvarado L."/>
            <person name="Berlin A."/>
            <person name="Chapman S.B."/>
            <person name="Chen Z."/>
            <person name="Freedman E."/>
            <person name="Gellesch M."/>
            <person name="Goldberg J."/>
            <person name="Griggs A."/>
            <person name="Gujja S."/>
            <person name="Heilman E.R."/>
            <person name="Heiman D."/>
            <person name="Hepburn T."/>
            <person name="Howarth C."/>
            <person name="Jen D."/>
            <person name="Larson L."/>
            <person name="Mehta T."/>
            <person name="Neiman D."/>
            <person name="Pearson M."/>
            <person name="Roberts A."/>
            <person name="Saif S."/>
            <person name="Shea T."/>
            <person name="Shenoy N."/>
            <person name="Sisk P."/>
            <person name="Stolte C."/>
            <person name="Sykes S."/>
            <person name="Walk T."/>
            <person name="White J."/>
            <person name="Yandava C."/>
            <person name="Haas B."/>
            <person name="Nusbaum C."/>
            <person name="Birren B."/>
        </authorList>
    </citation>
    <scope>NUCLEOTIDE SEQUENCE [LARGE SCALE GENOMIC DNA]</scope>
    <source>
        <strain evidence="4">ATCC 64411 / 73-15</strain>
    </source>
</reference>
<dbReference type="VEuPathDB" id="FungiDB:MAPG_03567"/>
<gene>
    <name evidence="2" type="ORF">MAPG_03567</name>
</gene>
<dbReference type="EMBL" id="GL876968">
    <property type="protein sequence ID" value="KLU84526.1"/>
    <property type="molecule type" value="Genomic_DNA"/>
</dbReference>
<keyword evidence="4" id="KW-1185">Reference proteome</keyword>
<evidence type="ECO:0000313" key="3">
    <source>
        <dbReference type="EnsemblFungi" id="MAPG_03567T0"/>
    </source>
</evidence>
<dbReference type="AlphaFoldDB" id="A0A0C4DUC7"/>
<reference evidence="3" key="5">
    <citation type="submission" date="2015-06" db="UniProtKB">
        <authorList>
            <consortium name="EnsemblFungi"/>
        </authorList>
    </citation>
    <scope>IDENTIFICATION</scope>
    <source>
        <strain evidence="3">ATCC 64411</strain>
    </source>
</reference>
<dbReference type="EnsemblFungi" id="MAPG_03567T0">
    <property type="protein sequence ID" value="MAPG_03567T0"/>
    <property type="gene ID" value="MAPG_03567"/>
</dbReference>
<dbReference type="Proteomes" id="UP000011715">
    <property type="component" value="Unassembled WGS sequence"/>
</dbReference>
<evidence type="ECO:0000313" key="4">
    <source>
        <dbReference type="Proteomes" id="UP000011715"/>
    </source>
</evidence>
<protein>
    <submittedName>
        <fullName evidence="2 3">Uncharacterized protein</fullName>
    </submittedName>
</protein>
<organism evidence="3 4">
    <name type="scientific">Magnaporthiopsis poae (strain ATCC 64411 / 73-15)</name>
    <name type="common">Kentucky bluegrass fungus</name>
    <name type="synonym">Magnaporthe poae</name>
    <dbReference type="NCBI Taxonomy" id="644358"/>
    <lineage>
        <taxon>Eukaryota</taxon>
        <taxon>Fungi</taxon>
        <taxon>Dikarya</taxon>
        <taxon>Ascomycota</taxon>
        <taxon>Pezizomycotina</taxon>
        <taxon>Sordariomycetes</taxon>
        <taxon>Sordariomycetidae</taxon>
        <taxon>Magnaporthales</taxon>
        <taxon>Magnaporthaceae</taxon>
        <taxon>Magnaporthiopsis</taxon>
    </lineage>
</organism>
<evidence type="ECO:0000256" key="1">
    <source>
        <dbReference type="SAM" id="MobiDB-lite"/>
    </source>
</evidence>
<reference evidence="2" key="3">
    <citation type="submission" date="2011-03" db="EMBL/GenBank/DDBJ databases">
        <title>Annotation of Magnaporthe poae ATCC 64411.</title>
        <authorList>
            <person name="Ma L.-J."/>
            <person name="Dead R."/>
            <person name="Young S.K."/>
            <person name="Zeng Q."/>
            <person name="Gargeya S."/>
            <person name="Fitzgerald M."/>
            <person name="Haas B."/>
            <person name="Abouelleil A."/>
            <person name="Alvarado L."/>
            <person name="Arachchi H.M."/>
            <person name="Berlin A."/>
            <person name="Brown A."/>
            <person name="Chapman S.B."/>
            <person name="Chen Z."/>
            <person name="Dunbar C."/>
            <person name="Freedman E."/>
            <person name="Gearin G."/>
            <person name="Gellesch M."/>
            <person name="Goldberg J."/>
            <person name="Griggs A."/>
            <person name="Gujja S."/>
            <person name="Heiman D."/>
            <person name="Howarth C."/>
            <person name="Larson L."/>
            <person name="Lui A."/>
            <person name="MacDonald P.J.P."/>
            <person name="Mehta T."/>
            <person name="Montmayeur A."/>
            <person name="Murphy C."/>
            <person name="Neiman D."/>
            <person name="Pearson M."/>
            <person name="Priest M."/>
            <person name="Roberts A."/>
            <person name="Saif S."/>
            <person name="Shea T."/>
            <person name="Shenoy N."/>
            <person name="Sisk P."/>
            <person name="Stolte C."/>
            <person name="Sykes S."/>
            <person name="Yandava C."/>
            <person name="Wortman J."/>
            <person name="Nusbaum C."/>
            <person name="Birren B."/>
        </authorList>
    </citation>
    <scope>NUCLEOTIDE SEQUENCE</scope>
    <source>
        <strain evidence="2">ATCC 64411</strain>
    </source>
</reference>
<accession>A0A0C4DUC7</accession>
<feature type="compositionally biased region" description="Low complexity" evidence="1">
    <location>
        <begin position="9"/>
        <end position="18"/>
    </location>
</feature>
<feature type="region of interest" description="Disordered" evidence="1">
    <location>
        <begin position="178"/>
        <end position="201"/>
    </location>
</feature>
<evidence type="ECO:0000313" key="2">
    <source>
        <dbReference type="EMBL" id="KLU84526.1"/>
    </source>
</evidence>
<proteinExistence type="predicted"/>
<reference evidence="3" key="4">
    <citation type="journal article" date="2015" name="G3 (Bethesda)">
        <title>Genome sequences of three phytopathogenic species of the Magnaporthaceae family of fungi.</title>
        <authorList>
            <person name="Okagaki L.H."/>
            <person name="Nunes C.C."/>
            <person name="Sailsbery J."/>
            <person name="Clay B."/>
            <person name="Brown D."/>
            <person name="John T."/>
            <person name="Oh Y."/>
            <person name="Young N."/>
            <person name="Fitzgerald M."/>
            <person name="Haas B.J."/>
            <person name="Zeng Q."/>
            <person name="Young S."/>
            <person name="Adiconis X."/>
            <person name="Fan L."/>
            <person name="Levin J.Z."/>
            <person name="Mitchell T.K."/>
            <person name="Okubara P.A."/>
            <person name="Farman M.L."/>
            <person name="Kohn L.M."/>
            <person name="Birren B."/>
            <person name="Ma L.-J."/>
            <person name="Dean R.A."/>
        </authorList>
    </citation>
    <scope>NUCLEOTIDE SEQUENCE</scope>
    <source>
        <strain evidence="3">ATCC 64411 / 73-15</strain>
    </source>
</reference>
<sequence>PVPVPVPTRPTTASPSPSEARRGGGNSAHHTARSITISISRDETSINGGTMAPSKPRQPASRKRGCWCHWNTCKRQADCNTQTPQLRATFMKFDVFQCLPACSPTPDTALSGLCYASFSKIITSSGTDDGHRVLSVYTSVPKLPTSNKNRKLNYYTALKLHKQTWNRVVELPPSILHAHPRQSSDKNVRSVLADLRSPKLK</sequence>
<name>A0A0C4DUC7_MAGP6</name>